<name>A0ACB9CXG9_CICIN</name>
<keyword evidence="2" id="KW-1185">Reference proteome</keyword>
<evidence type="ECO:0000313" key="1">
    <source>
        <dbReference type="EMBL" id="KAI3738994.1"/>
    </source>
</evidence>
<dbReference type="EMBL" id="CM042013">
    <property type="protein sequence ID" value="KAI3738994.1"/>
    <property type="molecule type" value="Genomic_DNA"/>
</dbReference>
<dbReference type="Proteomes" id="UP001055811">
    <property type="component" value="Linkage Group LG05"/>
</dbReference>
<reference evidence="2" key="1">
    <citation type="journal article" date="2022" name="Mol. Ecol. Resour.">
        <title>The genomes of chicory, endive, great burdock and yacon provide insights into Asteraceae palaeo-polyploidization history and plant inulin production.</title>
        <authorList>
            <person name="Fan W."/>
            <person name="Wang S."/>
            <person name="Wang H."/>
            <person name="Wang A."/>
            <person name="Jiang F."/>
            <person name="Liu H."/>
            <person name="Zhao H."/>
            <person name="Xu D."/>
            <person name="Zhang Y."/>
        </authorList>
    </citation>
    <scope>NUCLEOTIDE SEQUENCE [LARGE SCALE GENOMIC DNA]</scope>
    <source>
        <strain evidence="2">cv. Punajuju</strain>
    </source>
</reference>
<sequence>MDPRVDVGPALNHLESPNCLDCTLAHLQTVEMKYLEGSRPELLFIKLILAHSPSLEKLTIMPSQKTDAQKRFDIAKDVMWFPRASPKAKIIYLDPEP</sequence>
<evidence type="ECO:0000313" key="2">
    <source>
        <dbReference type="Proteomes" id="UP001055811"/>
    </source>
</evidence>
<protein>
    <submittedName>
        <fullName evidence="1">Uncharacterized protein</fullName>
    </submittedName>
</protein>
<proteinExistence type="predicted"/>
<organism evidence="1 2">
    <name type="scientific">Cichorium intybus</name>
    <name type="common">Chicory</name>
    <dbReference type="NCBI Taxonomy" id="13427"/>
    <lineage>
        <taxon>Eukaryota</taxon>
        <taxon>Viridiplantae</taxon>
        <taxon>Streptophyta</taxon>
        <taxon>Embryophyta</taxon>
        <taxon>Tracheophyta</taxon>
        <taxon>Spermatophyta</taxon>
        <taxon>Magnoliopsida</taxon>
        <taxon>eudicotyledons</taxon>
        <taxon>Gunneridae</taxon>
        <taxon>Pentapetalae</taxon>
        <taxon>asterids</taxon>
        <taxon>campanulids</taxon>
        <taxon>Asterales</taxon>
        <taxon>Asteraceae</taxon>
        <taxon>Cichorioideae</taxon>
        <taxon>Cichorieae</taxon>
        <taxon>Cichoriinae</taxon>
        <taxon>Cichorium</taxon>
    </lineage>
</organism>
<reference evidence="1 2" key="2">
    <citation type="journal article" date="2022" name="Mol. Ecol. Resour.">
        <title>The genomes of chicory, endive, great burdock and yacon provide insights into Asteraceae paleo-polyploidization history and plant inulin production.</title>
        <authorList>
            <person name="Fan W."/>
            <person name="Wang S."/>
            <person name="Wang H."/>
            <person name="Wang A."/>
            <person name="Jiang F."/>
            <person name="Liu H."/>
            <person name="Zhao H."/>
            <person name="Xu D."/>
            <person name="Zhang Y."/>
        </authorList>
    </citation>
    <scope>NUCLEOTIDE SEQUENCE [LARGE SCALE GENOMIC DNA]</scope>
    <source>
        <strain evidence="2">cv. Punajuju</strain>
        <tissue evidence="1">Leaves</tissue>
    </source>
</reference>
<accession>A0ACB9CXG9</accession>
<gene>
    <name evidence="1" type="ORF">L2E82_29324</name>
</gene>
<comment type="caution">
    <text evidence="1">The sequence shown here is derived from an EMBL/GenBank/DDBJ whole genome shotgun (WGS) entry which is preliminary data.</text>
</comment>